<organism evidence="3 4">
    <name type="scientific">Phlyctema vagabunda</name>
    <dbReference type="NCBI Taxonomy" id="108571"/>
    <lineage>
        <taxon>Eukaryota</taxon>
        <taxon>Fungi</taxon>
        <taxon>Dikarya</taxon>
        <taxon>Ascomycota</taxon>
        <taxon>Pezizomycotina</taxon>
        <taxon>Leotiomycetes</taxon>
        <taxon>Helotiales</taxon>
        <taxon>Dermateaceae</taxon>
        <taxon>Phlyctema</taxon>
    </lineage>
</organism>
<gene>
    <name evidence="3" type="ORF">PVAG01_03800</name>
</gene>
<keyword evidence="2" id="KW-1133">Transmembrane helix</keyword>
<dbReference type="Proteomes" id="UP001629113">
    <property type="component" value="Unassembled WGS sequence"/>
</dbReference>
<accession>A0ABR4PME8</accession>
<protein>
    <submittedName>
        <fullName evidence="3">Uncharacterized protein</fullName>
    </submittedName>
</protein>
<dbReference type="PANTHER" id="PTHR35896">
    <property type="entry name" value="IG-LIKE DOMAIN-CONTAINING PROTEIN"/>
    <property type="match status" value="1"/>
</dbReference>
<dbReference type="PANTHER" id="PTHR35896:SF3">
    <property type="entry name" value="MAJOR FACILITATOR SUPERFAMILY TRANSPORTER"/>
    <property type="match status" value="1"/>
</dbReference>
<reference evidence="3 4" key="1">
    <citation type="submission" date="2024-06" db="EMBL/GenBank/DDBJ databases">
        <title>Complete genome of Phlyctema vagabunda strain 19-DSS-EL-015.</title>
        <authorList>
            <person name="Fiorenzani C."/>
        </authorList>
    </citation>
    <scope>NUCLEOTIDE SEQUENCE [LARGE SCALE GENOMIC DNA]</scope>
    <source>
        <strain evidence="3 4">19-DSS-EL-015</strain>
    </source>
</reference>
<proteinExistence type="predicted"/>
<keyword evidence="2" id="KW-0472">Membrane</keyword>
<evidence type="ECO:0000256" key="2">
    <source>
        <dbReference type="SAM" id="Phobius"/>
    </source>
</evidence>
<evidence type="ECO:0000256" key="1">
    <source>
        <dbReference type="SAM" id="MobiDB-lite"/>
    </source>
</evidence>
<keyword evidence="4" id="KW-1185">Reference proteome</keyword>
<dbReference type="EMBL" id="JBFCZG010000003">
    <property type="protein sequence ID" value="KAL3424519.1"/>
    <property type="molecule type" value="Genomic_DNA"/>
</dbReference>
<keyword evidence="2" id="KW-0812">Transmembrane</keyword>
<sequence>MKYETGTKDSESSSDRRSSHTSDESELLEESVYHSRERRSWWARRSSFWKFVIICIGFVAFDFCVRATIFFAHKIFSPHYSSNGSISNVKKFKTRIGDCYCGHSIAEAKSLGCSYDALAIAWTPPECTDQELTDDFNHAGPGLDGSWIYFADRNGTLPLTAYEVSMMADTNEFFYTSHEWHLVHCNYTWRKLFRSQMNGVIMDREKLSLEHISHCGMLEGPKYHHLKLDTIATQLRNSLLQGFEGDGLKPVN</sequence>
<comment type="caution">
    <text evidence="3">The sequence shown here is derived from an EMBL/GenBank/DDBJ whole genome shotgun (WGS) entry which is preliminary data.</text>
</comment>
<feature type="region of interest" description="Disordered" evidence="1">
    <location>
        <begin position="1"/>
        <end position="23"/>
    </location>
</feature>
<dbReference type="InterPro" id="IPR053008">
    <property type="entry name" value="Phomopsin_biosynth_assoc"/>
</dbReference>
<name>A0ABR4PME8_9HELO</name>
<evidence type="ECO:0000313" key="3">
    <source>
        <dbReference type="EMBL" id="KAL3424519.1"/>
    </source>
</evidence>
<feature type="transmembrane region" description="Helical" evidence="2">
    <location>
        <begin position="48"/>
        <end position="72"/>
    </location>
</feature>
<evidence type="ECO:0000313" key="4">
    <source>
        <dbReference type="Proteomes" id="UP001629113"/>
    </source>
</evidence>